<name>A0A8J3TEH8_9ACTN</name>
<protein>
    <submittedName>
        <fullName evidence="1">Uncharacterized protein</fullName>
    </submittedName>
</protein>
<organism evidence="1 2">
    <name type="scientific">Planosporangium mesophilum</name>
    <dbReference type="NCBI Taxonomy" id="689768"/>
    <lineage>
        <taxon>Bacteria</taxon>
        <taxon>Bacillati</taxon>
        <taxon>Actinomycetota</taxon>
        <taxon>Actinomycetes</taxon>
        <taxon>Micromonosporales</taxon>
        <taxon>Micromonosporaceae</taxon>
        <taxon>Planosporangium</taxon>
    </lineage>
</organism>
<dbReference type="AlphaFoldDB" id="A0A8J3TEH8"/>
<reference evidence="1" key="1">
    <citation type="submission" date="2021-01" db="EMBL/GenBank/DDBJ databases">
        <title>Whole genome shotgun sequence of Planosporangium mesophilum NBRC 109066.</title>
        <authorList>
            <person name="Komaki H."/>
            <person name="Tamura T."/>
        </authorList>
    </citation>
    <scope>NUCLEOTIDE SEQUENCE</scope>
    <source>
        <strain evidence="1">NBRC 109066</strain>
    </source>
</reference>
<evidence type="ECO:0000313" key="1">
    <source>
        <dbReference type="EMBL" id="GII24834.1"/>
    </source>
</evidence>
<comment type="caution">
    <text evidence="1">The sequence shown here is derived from an EMBL/GenBank/DDBJ whole genome shotgun (WGS) entry which is preliminary data.</text>
</comment>
<sequence>MDEPDGSVSRTVPFRRGVRWSDARCAVTRQGRTEQRADHDRLRCRELDPSPLPPTLGVDVGGVVVDRATGGEDTSFFGSHPLRTPAVDGAFEVLTVLAAHPFAGRVHLVSKAGPKVAANTRAWLAHHRFFEQTGIPAHHLHFVRERSDKARVCQRLGITHFVDDQLDVLRHLTTVEYRYLFVGGLGEEQPPQVVPAWATTASTWMTLVDQLRTSVPLPPA</sequence>
<dbReference type="Proteomes" id="UP000599074">
    <property type="component" value="Unassembled WGS sequence"/>
</dbReference>
<dbReference type="RefSeq" id="WP_203935795.1">
    <property type="nucleotide sequence ID" value="NZ_BOON01000041.1"/>
</dbReference>
<proteinExistence type="predicted"/>
<keyword evidence="2" id="KW-1185">Reference proteome</keyword>
<dbReference type="EMBL" id="BOON01000041">
    <property type="protein sequence ID" value="GII24834.1"/>
    <property type="molecule type" value="Genomic_DNA"/>
</dbReference>
<evidence type="ECO:0000313" key="2">
    <source>
        <dbReference type="Proteomes" id="UP000599074"/>
    </source>
</evidence>
<gene>
    <name evidence="1" type="ORF">Pme01_44310</name>
</gene>
<accession>A0A8J3TEH8</accession>